<feature type="compositionally biased region" description="Basic and acidic residues" evidence="1">
    <location>
        <begin position="612"/>
        <end position="622"/>
    </location>
</feature>
<evidence type="ECO:0000256" key="1">
    <source>
        <dbReference type="SAM" id="MobiDB-lite"/>
    </source>
</evidence>
<feature type="compositionally biased region" description="Polar residues" evidence="1">
    <location>
        <begin position="474"/>
        <end position="512"/>
    </location>
</feature>
<dbReference type="PANTHER" id="PTHR12482:SF5">
    <property type="entry name" value="DUF676 DOMAIN-CONTAINING PROTEIN"/>
    <property type="match status" value="1"/>
</dbReference>
<dbReference type="PANTHER" id="PTHR12482">
    <property type="entry name" value="LIPASE ROG1-RELATED-RELATED"/>
    <property type="match status" value="1"/>
</dbReference>
<feature type="compositionally biased region" description="Polar residues" evidence="1">
    <location>
        <begin position="649"/>
        <end position="660"/>
    </location>
</feature>
<feature type="region of interest" description="Disordered" evidence="1">
    <location>
        <begin position="575"/>
        <end position="718"/>
    </location>
</feature>
<dbReference type="InterPro" id="IPR044294">
    <property type="entry name" value="Lipase-like"/>
</dbReference>
<name>A0A8D8QBM4_9HEMI</name>
<protein>
    <submittedName>
        <fullName evidence="2">Protein FAM135A</fullName>
    </submittedName>
</protein>
<proteinExistence type="predicted"/>
<feature type="region of interest" description="Disordered" evidence="1">
    <location>
        <begin position="539"/>
        <end position="558"/>
    </location>
</feature>
<feature type="region of interest" description="Disordered" evidence="1">
    <location>
        <begin position="474"/>
        <end position="521"/>
    </location>
</feature>
<dbReference type="Pfam" id="PF12394">
    <property type="entry name" value="DUF3657"/>
    <property type="match status" value="1"/>
</dbReference>
<evidence type="ECO:0000313" key="2">
    <source>
        <dbReference type="EMBL" id="CAG6628771.1"/>
    </source>
</evidence>
<dbReference type="InterPro" id="IPR022122">
    <property type="entry name" value="DUF3657"/>
</dbReference>
<dbReference type="AlphaFoldDB" id="A0A8D8QBM4"/>
<feature type="compositionally biased region" description="Basic residues" evidence="1">
    <location>
        <begin position="212"/>
        <end position="232"/>
    </location>
</feature>
<feature type="compositionally biased region" description="Low complexity" evidence="1">
    <location>
        <begin position="539"/>
        <end position="552"/>
    </location>
</feature>
<organism evidence="2">
    <name type="scientific">Cacopsylla melanoneura</name>
    <dbReference type="NCBI Taxonomy" id="428564"/>
    <lineage>
        <taxon>Eukaryota</taxon>
        <taxon>Metazoa</taxon>
        <taxon>Ecdysozoa</taxon>
        <taxon>Arthropoda</taxon>
        <taxon>Hexapoda</taxon>
        <taxon>Insecta</taxon>
        <taxon>Pterygota</taxon>
        <taxon>Neoptera</taxon>
        <taxon>Paraneoptera</taxon>
        <taxon>Hemiptera</taxon>
        <taxon>Sternorrhyncha</taxon>
        <taxon>Psylloidea</taxon>
        <taxon>Psyllidae</taxon>
        <taxon>Psyllinae</taxon>
        <taxon>Cacopsylla</taxon>
    </lineage>
</organism>
<accession>A0A8D8QBM4</accession>
<dbReference type="EMBL" id="HBUF01068815">
    <property type="protein sequence ID" value="CAG6628771.1"/>
    <property type="molecule type" value="Transcribed_RNA"/>
</dbReference>
<reference evidence="2" key="1">
    <citation type="submission" date="2021-05" db="EMBL/GenBank/DDBJ databases">
        <authorList>
            <person name="Alioto T."/>
            <person name="Alioto T."/>
            <person name="Gomez Garrido J."/>
        </authorList>
    </citation>
    <scope>NUCLEOTIDE SEQUENCE</scope>
</reference>
<sequence>MVDLQATIEFCVELFKFHNVDLFQRGFYQIRTSLRCSPKFPVKIEVSVAKNPKNKSESNPASVVNEVAVSKTFQILYRNEEVKLDDIFLFRVHMLLESNKIEESIENADYSLVSELWFTEYESNLNIIQCVSSRTLAVKLNTIKGLHYHLPVLFDYFHLSSISMTVHACVVSLHEPYIKKTILDYIQGCTPKTTKGRQKFYHKTNHSYNHTNNHHHHHHHQQSRQYNHHHNHNNQTSSVHCYKEVINILKNTKLHLFGVINQYIKLLPNKYQYSHLQVLQTESQDEVDHTDIAQLCAQLILLWQKFIEAFCSKDPIQQYLATYHHQLRVKRFSEAFFVIDNPRHAASGCYDLNLHYLPLADAVRKSRYLASLPVLPIQCNEIDGDHTTLPIIFEDQYQDVMEFVRRKSLVASASSDPFLNNNSFNKKIKILSKEECSCGIVAILESRSVNQGVESLDRRSTRHSKSLDQLLKSSYQVSTLPSQRPKLNSSSSMGNGTASHIHKSGSTNSRQPPTKLESSRSVPYNLQCHYSSCSASSTESELSNLSSPSSESDACERGVLNTDKLRVKLERLVRQRKREQRREERAKRKSCSSLGGMNERHRGTSTSSLGGIDDKNRAKSKESFCLPPPEAFQDDEPLPPEDFRDESTSETNDNVFQRSKTYYIIRDESTSEKKKKKKNKEEEEAAPASEPADDSTVEVKKEKKKKKKKDKEAAESSD</sequence>
<feature type="region of interest" description="Disordered" evidence="1">
    <location>
        <begin position="206"/>
        <end position="235"/>
    </location>
</feature>